<evidence type="ECO:0000313" key="4">
    <source>
        <dbReference type="Proteomes" id="UP000045706"/>
    </source>
</evidence>
<proteinExistence type="predicted"/>
<protein>
    <submittedName>
        <fullName evidence="2">Uncharacterized protein</fullName>
    </submittedName>
</protein>
<accession>A0A0G4NKQ7</accession>
<gene>
    <name evidence="1" type="ORF">BN1708_013537</name>
    <name evidence="2" type="ORF">BN1723_001300</name>
</gene>
<reference evidence="3 4" key="1">
    <citation type="submission" date="2015-05" db="EMBL/GenBank/DDBJ databases">
        <authorList>
            <person name="Fogelqvist Johan"/>
        </authorList>
    </citation>
    <scope>NUCLEOTIDE SEQUENCE [LARGE SCALE GENOMIC DNA]</scope>
    <source>
        <strain evidence="1">VL1</strain>
        <strain evidence="2">VL2</strain>
    </source>
</reference>
<sequence>MGILAPDTLSSIFYPLIFCSPSHNLPFGLVDRDERHSLDLVAILCDPPANNSLYPRIAEVNLKIHMAE</sequence>
<dbReference type="EMBL" id="CVQI01036161">
    <property type="protein sequence ID" value="CRK47025.1"/>
    <property type="molecule type" value="Genomic_DNA"/>
</dbReference>
<keyword evidence="3" id="KW-1185">Reference proteome</keyword>
<dbReference type="Proteomes" id="UP000044602">
    <property type="component" value="Unassembled WGS sequence"/>
</dbReference>
<evidence type="ECO:0000313" key="3">
    <source>
        <dbReference type="Proteomes" id="UP000044602"/>
    </source>
</evidence>
<dbReference type="EMBL" id="CVQH01014780">
    <property type="protein sequence ID" value="CRK22900.1"/>
    <property type="molecule type" value="Genomic_DNA"/>
</dbReference>
<name>A0A0G4NKQ7_VERLO</name>
<dbReference type="Proteomes" id="UP000045706">
    <property type="component" value="Unassembled WGS sequence"/>
</dbReference>
<organism evidence="2 4">
    <name type="scientific">Verticillium longisporum</name>
    <name type="common">Verticillium dahliae var. longisporum</name>
    <dbReference type="NCBI Taxonomy" id="100787"/>
    <lineage>
        <taxon>Eukaryota</taxon>
        <taxon>Fungi</taxon>
        <taxon>Dikarya</taxon>
        <taxon>Ascomycota</taxon>
        <taxon>Pezizomycotina</taxon>
        <taxon>Sordariomycetes</taxon>
        <taxon>Hypocreomycetidae</taxon>
        <taxon>Glomerellales</taxon>
        <taxon>Plectosphaerellaceae</taxon>
        <taxon>Verticillium</taxon>
    </lineage>
</organism>
<dbReference type="AlphaFoldDB" id="A0A0G4NKQ7"/>
<evidence type="ECO:0000313" key="2">
    <source>
        <dbReference type="EMBL" id="CRK47025.1"/>
    </source>
</evidence>
<feature type="non-terminal residue" evidence="2">
    <location>
        <position position="68"/>
    </location>
</feature>
<evidence type="ECO:0000313" key="1">
    <source>
        <dbReference type="EMBL" id="CRK22900.1"/>
    </source>
</evidence>